<reference evidence="3" key="1">
    <citation type="journal article" date="2019" name="Int. J. Syst. Evol. Microbiol.">
        <title>The Global Catalogue of Microorganisms (GCM) 10K type strain sequencing project: providing services to taxonomists for standard genome sequencing and annotation.</title>
        <authorList>
            <consortium name="The Broad Institute Genomics Platform"/>
            <consortium name="The Broad Institute Genome Sequencing Center for Infectious Disease"/>
            <person name="Wu L."/>
            <person name="Ma J."/>
        </authorList>
    </citation>
    <scope>NUCLEOTIDE SEQUENCE [LARGE SCALE GENOMIC DNA]</scope>
    <source>
        <strain evidence="3">JCM 16950</strain>
    </source>
</reference>
<dbReference type="InterPro" id="IPR011008">
    <property type="entry name" value="Dimeric_a/b-barrel"/>
</dbReference>
<feature type="domain" description="ABM" evidence="1">
    <location>
        <begin position="3"/>
        <end position="89"/>
    </location>
</feature>
<dbReference type="PROSITE" id="PS51725">
    <property type="entry name" value="ABM"/>
    <property type="match status" value="1"/>
</dbReference>
<accession>A0ABP7G9N1</accession>
<keyword evidence="2" id="KW-0503">Monooxygenase</keyword>
<sequence length="103" mass="10980">MSVIVVATSRPKPEKRAEVIAALEAAIVRVHAEDDGCELYALNETSDRLVMIEKWRDQAALDAHSRGAALAELQGGLNGRLTEPTEVVVLTPHPAGTARQGAV</sequence>
<proteinExistence type="predicted"/>
<dbReference type="PANTHER" id="PTHR33336">
    <property type="entry name" value="QUINOL MONOOXYGENASE YGIN-RELATED"/>
    <property type="match status" value="1"/>
</dbReference>
<dbReference type="InterPro" id="IPR007138">
    <property type="entry name" value="ABM_dom"/>
</dbReference>
<comment type="caution">
    <text evidence="2">The sequence shown here is derived from an EMBL/GenBank/DDBJ whole genome shotgun (WGS) entry which is preliminary data.</text>
</comment>
<evidence type="ECO:0000259" key="1">
    <source>
        <dbReference type="PROSITE" id="PS51725"/>
    </source>
</evidence>
<organism evidence="2 3">
    <name type="scientific">Microbacterium kribbense</name>
    <dbReference type="NCBI Taxonomy" id="433645"/>
    <lineage>
        <taxon>Bacteria</taxon>
        <taxon>Bacillati</taxon>
        <taxon>Actinomycetota</taxon>
        <taxon>Actinomycetes</taxon>
        <taxon>Micrococcales</taxon>
        <taxon>Microbacteriaceae</taxon>
        <taxon>Microbacterium</taxon>
    </lineage>
</organism>
<evidence type="ECO:0000313" key="3">
    <source>
        <dbReference type="Proteomes" id="UP001500540"/>
    </source>
</evidence>
<dbReference type="RefSeq" id="WP_344780748.1">
    <property type="nucleotide sequence ID" value="NZ_BAABAF010000002.1"/>
</dbReference>
<dbReference type="SUPFAM" id="SSF54909">
    <property type="entry name" value="Dimeric alpha+beta barrel"/>
    <property type="match status" value="1"/>
</dbReference>
<keyword evidence="2" id="KW-0560">Oxidoreductase</keyword>
<dbReference type="Pfam" id="PF03992">
    <property type="entry name" value="ABM"/>
    <property type="match status" value="1"/>
</dbReference>
<protein>
    <submittedName>
        <fullName evidence="2">Antibiotic biosynthesis monooxygenase</fullName>
    </submittedName>
</protein>
<dbReference type="Proteomes" id="UP001500540">
    <property type="component" value="Unassembled WGS sequence"/>
</dbReference>
<dbReference type="PANTHER" id="PTHR33336:SF3">
    <property type="entry name" value="ABM DOMAIN-CONTAINING PROTEIN"/>
    <property type="match status" value="1"/>
</dbReference>
<evidence type="ECO:0000313" key="2">
    <source>
        <dbReference type="EMBL" id="GAA3757465.1"/>
    </source>
</evidence>
<keyword evidence="3" id="KW-1185">Reference proteome</keyword>
<dbReference type="Gene3D" id="3.30.70.100">
    <property type="match status" value="1"/>
</dbReference>
<dbReference type="GO" id="GO:0004497">
    <property type="term" value="F:monooxygenase activity"/>
    <property type="evidence" value="ECO:0007669"/>
    <property type="project" value="UniProtKB-KW"/>
</dbReference>
<dbReference type="InterPro" id="IPR050744">
    <property type="entry name" value="AI-2_Isomerase_LsrG"/>
</dbReference>
<name>A0ABP7G9N1_9MICO</name>
<gene>
    <name evidence="2" type="ORF">GCM10022240_07810</name>
</gene>
<dbReference type="EMBL" id="BAABAF010000002">
    <property type="protein sequence ID" value="GAA3757465.1"/>
    <property type="molecule type" value="Genomic_DNA"/>
</dbReference>